<feature type="domain" description="Hypervirulence associated protein TUDOR" evidence="2">
    <location>
        <begin position="103"/>
        <end position="158"/>
    </location>
</feature>
<feature type="compositionally biased region" description="Basic and acidic residues" evidence="1">
    <location>
        <begin position="9"/>
        <end position="24"/>
    </location>
</feature>
<name>A0AAN6JQG2_9BASI</name>
<sequence length="166" mass="17956">MPASQKSTKPSEEAKKEQNPEGLRRSARKRSNPASDKEAEEKAEQPASKKQKTSSTASSTEKKASKTKDDKKPKASGGTHGSKHDSNEAPAKPASKDRLPNKGQKCFWKAMPGWVEGHVEEILTAPKTVNGKKVNASEADPRIVLRSHGPSGKIAVHKVGVCYFDD</sequence>
<gene>
    <name evidence="3" type="ORF">OC846_004845</name>
</gene>
<feature type="compositionally biased region" description="Low complexity" evidence="1">
    <location>
        <begin position="45"/>
        <end position="59"/>
    </location>
</feature>
<evidence type="ECO:0000259" key="2">
    <source>
        <dbReference type="Pfam" id="PF11160"/>
    </source>
</evidence>
<dbReference type="Proteomes" id="UP001176517">
    <property type="component" value="Unassembled WGS sequence"/>
</dbReference>
<keyword evidence="4" id="KW-1185">Reference proteome</keyword>
<reference evidence="3" key="1">
    <citation type="journal article" date="2023" name="PhytoFront">
        <title>Draft Genome Resources of Seven Strains of Tilletia horrida, Causal Agent of Kernel Smut of Rice.</title>
        <authorList>
            <person name="Khanal S."/>
            <person name="Antony Babu S."/>
            <person name="Zhou X.G."/>
        </authorList>
    </citation>
    <scope>NUCLEOTIDE SEQUENCE</scope>
    <source>
        <strain evidence="3">TX6</strain>
    </source>
</reference>
<dbReference type="AlphaFoldDB" id="A0AAN6JQG2"/>
<dbReference type="EMBL" id="JAPDMZ010000160">
    <property type="protein sequence ID" value="KAK0547483.1"/>
    <property type="molecule type" value="Genomic_DNA"/>
</dbReference>
<feature type="compositionally biased region" description="Basic and acidic residues" evidence="1">
    <location>
        <begin position="60"/>
        <end position="73"/>
    </location>
</feature>
<protein>
    <recommendedName>
        <fullName evidence="2">Hypervirulence associated protein TUDOR domain-containing protein</fullName>
    </recommendedName>
</protein>
<evidence type="ECO:0000256" key="1">
    <source>
        <dbReference type="SAM" id="MobiDB-lite"/>
    </source>
</evidence>
<accession>A0AAN6JQG2</accession>
<proteinExistence type="predicted"/>
<dbReference type="Pfam" id="PF11160">
    <property type="entry name" value="Hva1_TUDOR"/>
    <property type="match status" value="1"/>
</dbReference>
<evidence type="ECO:0000313" key="4">
    <source>
        <dbReference type="Proteomes" id="UP001176517"/>
    </source>
</evidence>
<comment type="caution">
    <text evidence="3">The sequence shown here is derived from an EMBL/GenBank/DDBJ whole genome shotgun (WGS) entry which is preliminary data.</text>
</comment>
<evidence type="ECO:0000313" key="3">
    <source>
        <dbReference type="EMBL" id="KAK0547483.1"/>
    </source>
</evidence>
<dbReference type="InterPro" id="IPR021331">
    <property type="entry name" value="Hva1_TUDOR"/>
</dbReference>
<feature type="region of interest" description="Disordered" evidence="1">
    <location>
        <begin position="1"/>
        <end position="104"/>
    </location>
</feature>
<feature type="compositionally biased region" description="Basic and acidic residues" evidence="1">
    <location>
        <begin position="35"/>
        <end position="44"/>
    </location>
</feature>
<organism evidence="3 4">
    <name type="scientific">Tilletia horrida</name>
    <dbReference type="NCBI Taxonomy" id="155126"/>
    <lineage>
        <taxon>Eukaryota</taxon>
        <taxon>Fungi</taxon>
        <taxon>Dikarya</taxon>
        <taxon>Basidiomycota</taxon>
        <taxon>Ustilaginomycotina</taxon>
        <taxon>Exobasidiomycetes</taxon>
        <taxon>Tilletiales</taxon>
        <taxon>Tilletiaceae</taxon>
        <taxon>Tilletia</taxon>
    </lineage>
</organism>